<keyword evidence="7 9" id="KW-0807">Transducer</keyword>
<comment type="caution">
    <text evidence="13">The sequence shown here is derived from an EMBL/GenBank/DDBJ whole genome shotgun (WGS) entry which is preliminary data.</text>
</comment>
<name>A0ABW8PV00_9GAMM</name>
<sequence length="621" mass="68137">MKLTFQNKLLVSMALLMLTSLTLLGLLSGNLLKREVNQAITSEVENNLHLTLSQAQSWAESKADLVRAAAQQLSNTSHSWTEPLTLVRRGGGFDLAYIGSEQGEMVQSQPPITLPDNYDPRTRPWYQQAVAERRLIFTPLYNDAGSGELVMSIAMPLQVNPRHIIAVDLSVGRIVEELLDNSLRWSSEIWLLNQQQQVVAHPQGRYLQTNGLEQLGLTRFPQPGEMLRVNYQNREWIVASAKIDDLGWHFLLLVDAAEAEAGLSSLAWRVTLFSAFIILAGSLALLALIRLQLQPLLRLTEALENIAEGDADLTRRLTANPHDEFGRMSQAFNRFTERLQKLIAQVAQTTHDIHQDADISTAQVTQNLDYLSQQQKEIAQLASAVSEMSQATDEIARNAENTAARAGEAAQLTGEGLALVKSNRDANTHLADQLSQGVAALNQVDEQVQEITGILVTIQGVAEQTNLLALNAAIEAARAGDHGRGFAVVADEVRSLSQRTHAATEEIREMISALQVASSDAVKRMQACHVQAGESVKGSEQAAQRLESINESTNQISDMASQIASAVEEQNAVNTEINGNAESIRHVSDELSHQADASQQRTQELRQRVTGLSELIGKFKV</sequence>
<evidence type="ECO:0000256" key="2">
    <source>
        <dbReference type="ARBA" id="ARBA00022475"/>
    </source>
</evidence>
<dbReference type="PANTHER" id="PTHR32089">
    <property type="entry name" value="METHYL-ACCEPTING CHEMOTAXIS PROTEIN MCPB"/>
    <property type="match status" value="1"/>
</dbReference>
<dbReference type="Proteomes" id="UP001621714">
    <property type="component" value="Unassembled WGS sequence"/>
</dbReference>
<keyword evidence="5 10" id="KW-1133">Transmembrane helix</keyword>
<evidence type="ECO:0000256" key="7">
    <source>
        <dbReference type="ARBA" id="ARBA00023224"/>
    </source>
</evidence>
<dbReference type="PROSITE" id="PS50111">
    <property type="entry name" value="CHEMOTAXIS_TRANSDUC_2"/>
    <property type="match status" value="1"/>
</dbReference>
<proteinExistence type="inferred from homology"/>
<evidence type="ECO:0000256" key="5">
    <source>
        <dbReference type="ARBA" id="ARBA00022989"/>
    </source>
</evidence>
<evidence type="ECO:0000313" key="14">
    <source>
        <dbReference type="Proteomes" id="UP001621714"/>
    </source>
</evidence>
<evidence type="ECO:0000256" key="1">
    <source>
        <dbReference type="ARBA" id="ARBA00004651"/>
    </source>
</evidence>
<gene>
    <name evidence="13" type="ORF">V6U78_03560</name>
</gene>
<evidence type="ECO:0000256" key="6">
    <source>
        <dbReference type="ARBA" id="ARBA00023136"/>
    </source>
</evidence>
<dbReference type="EMBL" id="JBANFI010000002">
    <property type="protein sequence ID" value="MFK7160111.1"/>
    <property type="molecule type" value="Genomic_DNA"/>
</dbReference>
<dbReference type="Gene3D" id="3.30.450.20">
    <property type="entry name" value="PAS domain"/>
    <property type="match status" value="2"/>
</dbReference>
<keyword evidence="3" id="KW-0145">Chemotaxis</keyword>
<dbReference type="SMART" id="SM00283">
    <property type="entry name" value="MA"/>
    <property type="match status" value="1"/>
</dbReference>
<dbReference type="CDD" id="cd06225">
    <property type="entry name" value="HAMP"/>
    <property type="match status" value="1"/>
</dbReference>
<dbReference type="SUPFAM" id="SSF58104">
    <property type="entry name" value="Methyl-accepting chemotaxis protein (MCP) signaling domain"/>
    <property type="match status" value="1"/>
</dbReference>
<dbReference type="Pfam" id="PF02743">
    <property type="entry name" value="dCache_1"/>
    <property type="match status" value="1"/>
</dbReference>
<keyword evidence="2" id="KW-1003">Cell membrane</keyword>
<feature type="transmembrane region" description="Helical" evidence="10">
    <location>
        <begin position="266"/>
        <end position="289"/>
    </location>
</feature>
<accession>A0ABW8PV00</accession>
<evidence type="ECO:0000256" key="8">
    <source>
        <dbReference type="ARBA" id="ARBA00029447"/>
    </source>
</evidence>
<dbReference type="InterPro" id="IPR003660">
    <property type="entry name" value="HAMP_dom"/>
</dbReference>
<dbReference type="Gene3D" id="1.10.287.950">
    <property type="entry name" value="Methyl-accepting chemotaxis protein"/>
    <property type="match status" value="1"/>
</dbReference>
<evidence type="ECO:0000313" key="13">
    <source>
        <dbReference type="EMBL" id="MFK7160111.1"/>
    </source>
</evidence>
<dbReference type="CDD" id="cd11386">
    <property type="entry name" value="MCP_signal"/>
    <property type="match status" value="1"/>
</dbReference>
<dbReference type="InterPro" id="IPR004089">
    <property type="entry name" value="MCPsignal_dom"/>
</dbReference>
<dbReference type="InterPro" id="IPR029151">
    <property type="entry name" value="Sensor-like_sf"/>
</dbReference>
<evidence type="ECO:0000256" key="4">
    <source>
        <dbReference type="ARBA" id="ARBA00022692"/>
    </source>
</evidence>
<reference evidence="13 14" key="1">
    <citation type="submission" date="2024-02" db="EMBL/GenBank/DDBJ databases">
        <title>Marinospirillum sp. MEB 164 isolated from Lonar lake sediment.</title>
        <authorList>
            <person name="Joshi A."/>
            <person name="Thite S."/>
        </authorList>
    </citation>
    <scope>NUCLEOTIDE SEQUENCE [LARGE SCALE GENOMIC DNA]</scope>
    <source>
        <strain evidence="13 14">MEB164</strain>
    </source>
</reference>
<dbReference type="Pfam" id="PF00015">
    <property type="entry name" value="MCPsignal"/>
    <property type="match status" value="1"/>
</dbReference>
<dbReference type="SUPFAM" id="SSF103190">
    <property type="entry name" value="Sensory domain-like"/>
    <property type="match status" value="1"/>
</dbReference>
<organism evidence="13 14">
    <name type="scientific">Marinospirillum alkalitolerans</name>
    <dbReference type="NCBI Taxonomy" id="3123374"/>
    <lineage>
        <taxon>Bacteria</taxon>
        <taxon>Pseudomonadati</taxon>
        <taxon>Pseudomonadota</taxon>
        <taxon>Gammaproteobacteria</taxon>
        <taxon>Oceanospirillales</taxon>
        <taxon>Oceanospirillaceae</taxon>
        <taxon>Marinospirillum</taxon>
    </lineage>
</organism>
<feature type="domain" description="HAMP" evidence="12">
    <location>
        <begin position="290"/>
        <end position="344"/>
    </location>
</feature>
<dbReference type="InterPro" id="IPR033479">
    <property type="entry name" value="dCache_1"/>
</dbReference>
<comment type="subcellular location">
    <subcellularLocation>
        <location evidence="1">Cell membrane</location>
        <topology evidence="1">Multi-pass membrane protein</topology>
    </subcellularLocation>
</comment>
<keyword evidence="4 10" id="KW-0812">Transmembrane</keyword>
<dbReference type="PROSITE" id="PS50885">
    <property type="entry name" value="HAMP"/>
    <property type="match status" value="1"/>
</dbReference>
<protein>
    <submittedName>
        <fullName evidence="13">Methyl-accepting chemotaxis protein</fullName>
    </submittedName>
</protein>
<feature type="domain" description="Methyl-accepting transducer" evidence="11">
    <location>
        <begin position="349"/>
        <end position="585"/>
    </location>
</feature>
<dbReference type="CDD" id="cd12913">
    <property type="entry name" value="PDC1_MCP_like"/>
    <property type="match status" value="1"/>
</dbReference>
<evidence type="ECO:0000256" key="10">
    <source>
        <dbReference type="SAM" id="Phobius"/>
    </source>
</evidence>
<evidence type="ECO:0000256" key="3">
    <source>
        <dbReference type="ARBA" id="ARBA00022500"/>
    </source>
</evidence>
<keyword evidence="6 10" id="KW-0472">Membrane</keyword>
<evidence type="ECO:0000256" key="9">
    <source>
        <dbReference type="PROSITE-ProRule" id="PRU00284"/>
    </source>
</evidence>
<dbReference type="SMART" id="SM00304">
    <property type="entry name" value="HAMP"/>
    <property type="match status" value="1"/>
</dbReference>
<keyword evidence="14" id="KW-1185">Reference proteome</keyword>
<dbReference type="RefSeq" id="WP_405337277.1">
    <property type="nucleotide sequence ID" value="NZ_JBANFI010000002.1"/>
</dbReference>
<evidence type="ECO:0000259" key="11">
    <source>
        <dbReference type="PROSITE" id="PS50111"/>
    </source>
</evidence>
<comment type="similarity">
    <text evidence="8">Belongs to the methyl-accepting chemotaxis (MCP) protein family.</text>
</comment>
<dbReference type="PANTHER" id="PTHR32089:SF117">
    <property type="entry name" value="METHYL ACCEPTING SENSORY TRANSDUCER WITH CACHE_1 SMALL MOLECULE BINDING DOMAIN"/>
    <property type="match status" value="1"/>
</dbReference>
<dbReference type="Pfam" id="PF00672">
    <property type="entry name" value="HAMP"/>
    <property type="match status" value="1"/>
</dbReference>
<evidence type="ECO:0000259" key="12">
    <source>
        <dbReference type="PROSITE" id="PS50885"/>
    </source>
</evidence>